<dbReference type="GO" id="GO:0009055">
    <property type="term" value="F:electron transfer activity"/>
    <property type="evidence" value="ECO:0007669"/>
    <property type="project" value="InterPro"/>
</dbReference>
<evidence type="ECO:0000256" key="5">
    <source>
        <dbReference type="ARBA" id="ARBA00023004"/>
    </source>
</evidence>
<dbReference type="InterPro" id="IPR024935">
    <property type="entry name" value="Rubredoxin_dom"/>
</dbReference>
<dbReference type="NCBIfam" id="NF045768">
    <property type="entry name" value="RubredRD"/>
    <property type="match status" value="1"/>
</dbReference>
<dbReference type="EMBL" id="LVWG01000021">
    <property type="protein sequence ID" value="KZK74709.1"/>
    <property type="molecule type" value="Genomic_DNA"/>
</dbReference>
<dbReference type="Pfam" id="PF00301">
    <property type="entry name" value="Rubredoxin"/>
    <property type="match status" value="1"/>
</dbReference>
<name>A0A165M1R4_PELLU</name>
<keyword evidence="5 6" id="KW-0408">Iron</keyword>
<evidence type="ECO:0000256" key="6">
    <source>
        <dbReference type="PIRNR" id="PIRNR000071"/>
    </source>
</evidence>
<dbReference type="GO" id="GO:0043448">
    <property type="term" value="P:alkane catabolic process"/>
    <property type="evidence" value="ECO:0007669"/>
    <property type="project" value="TreeGrafter"/>
</dbReference>
<dbReference type="Gene3D" id="2.20.28.10">
    <property type="match status" value="1"/>
</dbReference>
<evidence type="ECO:0000256" key="4">
    <source>
        <dbReference type="ARBA" id="ARBA00022982"/>
    </source>
</evidence>
<dbReference type="PROSITE" id="PS50903">
    <property type="entry name" value="RUBREDOXIN_LIKE"/>
    <property type="match status" value="1"/>
</dbReference>
<evidence type="ECO:0000313" key="9">
    <source>
        <dbReference type="EMBL" id="KZK74709.1"/>
    </source>
</evidence>
<evidence type="ECO:0000259" key="8">
    <source>
        <dbReference type="PROSITE" id="PS50903"/>
    </source>
</evidence>
<dbReference type="PANTHER" id="PTHR47627:SF1">
    <property type="entry name" value="RUBREDOXIN-1-RELATED"/>
    <property type="match status" value="1"/>
</dbReference>
<feature type="binding site" evidence="7">
    <location>
        <position position="42"/>
    </location>
    <ligand>
        <name>Fe cation</name>
        <dbReference type="ChEBI" id="CHEBI:24875"/>
    </ligand>
</feature>
<dbReference type="RefSeq" id="WP_303681219.1">
    <property type="nucleotide sequence ID" value="NZ_LVWG01000021.1"/>
</dbReference>
<dbReference type="InterPro" id="IPR050526">
    <property type="entry name" value="Rubredoxin_ET"/>
</dbReference>
<accession>A0A165M1R4</accession>
<evidence type="ECO:0000256" key="1">
    <source>
        <dbReference type="ARBA" id="ARBA00005337"/>
    </source>
</evidence>
<dbReference type="InterPro" id="IPR024934">
    <property type="entry name" value="Rubredoxin-like_dom"/>
</dbReference>
<dbReference type="Proteomes" id="UP000076481">
    <property type="component" value="Unassembled WGS sequence"/>
</dbReference>
<dbReference type="AlphaFoldDB" id="A0A165M1R4"/>
<keyword evidence="2 6" id="KW-0813">Transport</keyword>
<comment type="cofactor">
    <cofactor evidence="6 7">
        <name>Fe(3+)</name>
        <dbReference type="ChEBI" id="CHEBI:29034"/>
    </cofactor>
    <text evidence="6 7">Binds 1 Fe(3+) ion per subunit.</text>
</comment>
<dbReference type="InterPro" id="IPR018527">
    <property type="entry name" value="Rubredoxin_Fe_BS"/>
</dbReference>
<dbReference type="SUPFAM" id="SSF57802">
    <property type="entry name" value="Rubredoxin-like"/>
    <property type="match status" value="1"/>
</dbReference>
<dbReference type="FunFam" id="2.20.28.10:FF:000001">
    <property type="entry name" value="Rubredoxin"/>
    <property type="match status" value="1"/>
</dbReference>
<proteinExistence type="inferred from homology"/>
<dbReference type="PRINTS" id="PR00163">
    <property type="entry name" value="RUBREDOXIN"/>
</dbReference>
<evidence type="ECO:0000313" key="10">
    <source>
        <dbReference type="Proteomes" id="UP000076481"/>
    </source>
</evidence>
<evidence type="ECO:0000256" key="2">
    <source>
        <dbReference type="ARBA" id="ARBA00022448"/>
    </source>
</evidence>
<evidence type="ECO:0000256" key="7">
    <source>
        <dbReference type="PIRSR" id="PIRSR000071-1"/>
    </source>
</evidence>
<comment type="caution">
    <text evidence="9">The sequence shown here is derived from an EMBL/GenBank/DDBJ whole genome shotgun (WGS) entry which is preliminary data.</text>
</comment>
<dbReference type="PROSITE" id="PS00202">
    <property type="entry name" value="RUBREDOXIN"/>
    <property type="match status" value="1"/>
</dbReference>
<feature type="domain" description="Rubredoxin-like" evidence="8">
    <location>
        <begin position="1"/>
        <end position="52"/>
    </location>
</feature>
<dbReference type="PIRSF" id="PIRSF000071">
    <property type="entry name" value="Rubredoxin"/>
    <property type="match status" value="1"/>
</dbReference>
<feature type="binding site" evidence="7">
    <location>
        <position position="9"/>
    </location>
    <ligand>
        <name>Fe cation</name>
        <dbReference type="ChEBI" id="CHEBI:24875"/>
    </ligand>
</feature>
<dbReference type="GO" id="GO:0005506">
    <property type="term" value="F:iron ion binding"/>
    <property type="evidence" value="ECO:0007669"/>
    <property type="project" value="InterPro"/>
</dbReference>
<protein>
    <recommendedName>
        <fullName evidence="6">Rubredoxin</fullName>
    </recommendedName>
</protein>
<organism evidence="9 10">
    <name type="scientific">Pelodictyon luteolum</name>
    <dbReference type="NCBI Taxonomy" id="1100"/>
    <lineage>
        <taxon>Bacteria</taxon>
        <taxon>Pseudomonadati</taxon>
        <taxon>Chlorobiota</taxon>
        <taxon>Chlorobiia</taxon>
        <taxon>Chlorobiales</taxon>
        <taxon>Chlorobiaceae</taxon>
        <taxon>Chlorobium/Pelodictyon group</taxon>
        <taxon>Pelodictyon</taxon>
    </lineage>
</organism>
<evidence type="ECO:0000256" key="3">
    <source>
        <dbReference type="ARBA" id="ARBA00022723"/>
    </source>
</evidence>
<keyword evidence="3 6" id="KW-0479">Metal-binding</keyword>
<feature type="binding site" evidence="7">
    <location>
        <position position="6"/>
    </location>
    <ligand>
        <name>Fe cation</name>
        <dbReference type="ChEBI" id="CHEBI:24875"/>
    </ligand>
</feature>
<sequence length="55" mass="6124">MQKWVCVPCGYVYDPEAGDPDSGVAPGTPFEDVPEDWVCPVCGVDKTLFEPYEER</sequence>
<keyword evidence="4 6" id="KW-0249">Electron transport</keyword>
<comment type="similarity">
    <text evidence="1 6">Belongs to the rubredoxin family.</text>
</comment>
<gene>
    <name evidence="9" type="ORF">A3K90_09405</name>
</gene>
<dbReference type="PANTHER" id="PTHR47627">
    <property type="entry name" value="RUBREDOXIN"/>
    <property type="match status" value="1"/>
</dbReference>
<dbReference type="CDD" id="cd00730">
    <property type="entry name" value="rubredoxin"/>
    <property type="match status" value="1"/>
</dbReference>
<feature type="binding site" evidence="7">
    <location>
        <position position="39"/>
    </location>
    <ligand>
        <name>Fe cation</name>
        <dbReference type="ChEBI" id="CHEBI:24875"/>
    </ligand>
</feature>
<dbReference type="InterPro" id="IPR024922">
    <property type="entry name" value="Rubredoxin"/>
</dbReference>
<reference evidence="9 10" key="1">
    <citation type="submission" date="2016-03" db="EMBL/GenBank/DDBJ databases">
        <title>Speciation and ecological success in dimly lit waters: horizontal gene transfer in a green sulfur bacteria bloom unveiled by metagenomic assembly.</title>
        <authorList>
            <person name="Llorens-Mares T."/>
            <person name="Liu Z."/>
            <person name="Allen L.Z."/>
            <person name="Rusch D.B."/>
            <person name="Craig M.T."/>
            <person name="Dupont C.L."/>
            <person name="Bryant D.A."/>
            <person name="Casamayor E.O."/>
        </authorList>
    </citation>
    <scope>NUCLEOTIDE SEQUENCE [LARGE SCALE GENOMIC DNA]</scope>
    <source>
        <strain evidence="9">CIII</strain>
    </source>
</reference>